<dbReference type="Proteomes" id="UP000749040">
    <property type="component" value="Unassembled WGS sequence"/>
</dbReference>
<dbReference type="NCBIfam" id="NF040568">
    <property type="entry name" value="SCO2525_fam"/>
    <property type="match status" value="1"/>
</dbReference>
<keyword evidence="1 5" id="KW-0489">Methyltransferase</keyword>
<protein>
    <submittedName>
        <fullName evidence="5">Methyltransferase</fullName>
    </submittedName>
</protein>
<keyword evidence="6" id="KW-1185">Reference proteome</keyword>
<dbReference type="Pfam" id="PF01234">
    <property type="entry name" value="NNMT_PNMT_TEMT"/>
    <property type="match status" value="1"/>
</dbReference>
<dbReference type="PROSITE" id="PS51681">
    <property type="entry name" value="SAM_MT_NNMT_PNMT_TEMT"/>
    <property type="match status" value="1"/>
</dbReference>
<evidence type="ECO:0000256" key="4">
    <source>
        <dbReference type="SAM" id="MobiDB-lite"/>
    </source>
</evidence>
<feature type="region of interest" description="Disordered" evidence="4">
    <location>
        <begin position="1"/>
        <end position="23"/>
    </location>
</feature>
<dbReference type="Gene3D" id="3.40.50.150">
    <property type="entry name" value="Vaccinia Virus protein VP39"/>
    <property type="match status" value="1"/>
</dbReference>
<sequence>MDQRSHDVALGDPPRTRHELNADAPWDSFDPAAYVDHNYRLLRSDDEEILIAVRDHFSDHFRSASTASAGPRRGIDVGAGANLYPALAMLPWCDEITLLERSAANVQYLHAQRSDYDSNWNPFWDVLTKEGAYRDLAEDPRARFKRTVEIREGNLFDLDPDREQWSMGTMFFVAESMSTSYEEFRTGVERFLRALEPGAPYAAAFMEGSVGYEVGSHRFPACSVGETEVGEALTPLSEGKIVLRSIGMPDGPLRPGYEGMIVACGRRSSE</sequence>
<feature type="compositionally biased region" description="Basic and acidic residues" evidence="4">
    <location>
        <begin position="1"/>
        <end position="21"/>
    </location>
</feature>
<organism evidence="5 6">
    <name type="scientific">Actinacidiphila acididurans</name>
    <dbReference type="NCBI Taxonomy" id="2784346"/>
    <lineage>
        <taxon>Bacteria</taxon>
        <taxon>Bacillati</taxon>
        <taxon>Actinomycetota</taxon>
        <taxon>Actinomycetes</taxon>
        <taxon>Kitasatosporales</taxon>
        <taxon>Streptomycetaceae</taxon>
        <taxon>Actinacidiphila</taxon>
    </lineage>
</organism>
<accession>A0ABS2TWB6</accession>
<keyword evidence="3" id="KW-0949">S-adenosyl-L-methionine</keyword>
<evidence type="ECO:0000256" key="3">
    <source>
        <dbReference type="ARBA" id="ARBA00022691"/>
    </source>
</evidence>
<dbReference type="EMBL" id="JADKYB010000013">
    <property type="protein sequence ID" value="MBM9507632.1"/>
    <property type="molecule type" value="Genomic_DNA"/>
</dbReference>
<dbReference type="SUPFAM" id="SSF53335">
    <property type="entry name" value="S-adenosyl-L-methionine-dependent methyltransferases"/>
    <property type="match status" value="1"/>
</dbReference>
<keyword evidence="2" id="KW-0808">Transferase</keyword>
<dbReference type="RefSeq" id="WP_205359484.1">
    <property type="nucleotide sequence ID" value="NZ_JADKYB010000013.1"/>
</dbReference>
<dbReference type="PANTHER" id="PTHR10867:SF17">
    <property type="entry name" value="NICOTINAMIDE N-METHYLTRANSFERASE"/>
    <property type="match status" value="1"/>
</dbReference>
<name>A0ABS2TWB6_9ACTN</name>
<dbReference type="GO" id="GO:0008168">
    <property type="term" value="F:methyltransferase activity"/>
    <property type="evidence" value="ECO:0007669"/>
    <property type="project" value="UniProtKB-KW"/>
</dbReference>
<evidence type="ECO:0000256" key="1">
    <source>
        <dbReference type="ARBA" id="ARBA00022603"/>
    </source>
</evidence>
<dbReference type="InterPro" id="IPR000940">
    <property type="entry name" value="NNMT_TEMT_trans"/>
</dbReference>
<comment type="caution">
    <text evidence="5">The sequence shown here is derived from an EMBL/GenBank/DDBJ whole genome shotgun (WGS) entry which is preliminary data.</text>
</comment>
<reference evidence="5 6" key="1">
    <citation type="submission" date="2021-01" db="EMBL/GenBank/DDBJ databases">
        <title>Streptomyces acididurans sp. nov., isolated from a peat swamp forest soil.</title>
        <authorList>
            <person name="Chantavorakit T."/>
            <person name="Duangmal K."/>
        </authorList>
    </citation>
    <scope>NUCLEOTIDE SEQUENCE [LARGE SCALE GENOMIC DNA]</scope>
    <source>
        <strain evidence="5 6">KK5PA1</strain>
    </source>
</reference>
<dbReference type="InterPro" id="IPR029063">
    <property type="entry name" value="SAM-dependent_MTases_sf"/>
</dbReference>
<evidence type="ECO:0000313" key="6">
    <source>
        <dbReference type="Proteomes" id="UP000749040"/>
    </source>
</evidence>
<dbReference type="GO" id="GO:0032259">
    <property type="term" value="P:methylation"/>
    <property type="evidence" value="ECO:0007669"/>
    <property type="project" value="UniProtKB-KW"/>
</dbReference>
<gene>
    <name evidence="5" type="ORF">ITX44_24425</name>
</gene>
<evidence type="ECO:0000256" key="2">
    <source>
        <dbReference type="ARBA" id="ARBA00022679"/>
    </source>
</evidence>
<evidence type="ECO:0000313" key="5">
    <source>
        <dbReference type="EMBL" id="MBM9507632.1"/>
    </source>
</evidence>
<proteinExistence type="predicted"/>
<dbReference type="PANTHER" id="PTHR10867">
    <property type="entry name" value="NNMT/PNMT/TEMT FAMILY MEMBER"/>
    <property type="match status" value="1"/>
</dbReference>